<dbReference type="GO" id="GO:0005739">
    <property type="term" value="C:mitochondrion"/>
    <property type="evidence" value="ECO:0007669"/>
    <property type="project" value="TreeGrafter"/>
</dbReference>
<name>A0A9W2YFW8_BIOGL</name>
<evidence type="ECO:0000313" key="6">
    <source>
        <dbReference type="RefSeq" id="XP_055861643.1"/>
    </source>
</evidence>
<gene>
    <name evidence="6 7" type="primary">LOC129921994</name>
</gene>
<dbReference type="PANTHER" id="PTHR11001">
    <property type="entry name" value="MITOCHONDRIAL FISSION PROCESS PROTEIN 1"/>
    <property type="match status" value="1"/>
</dbReference>
<protein>
    <recommendedName>
        <fullName evidence="2">Mitochondrial fission process protein 1</fullName>
    </recommendedName>
    <alternativeName>
        <fullName evidence="3">Mitochondrial 18 kDa protein</fullName>
    </alternativeName>
</protein>
<proteinExistence type="inferred from homology"/>
<dbReference type="RefSeq" id="XP_055861643.1">
    <property type="nucleotide sequence ID" value="XM_056005668.1"/>
</dbReference>
<dbReference type="PANTHER" id="PTHR11001:SF2">
    <property type="entry name" value="MITOCHONDRIAL FISSION PROCESS PROTEIN 1"/>
    <property type="match status" value="1"/>
</dbReference>
<organism evidence="5 7">
    <name type="scientific">Biomphalaria glabrata</name>
    <name type="common">Bloodfluke planorb</name>
    <name type="synonym">Freshwater snail</name>
    <dbReference type="NCBI Taxonomy" id="6526"/>
    <lineage>
        <taxon>Eukaryota</taxon>
        <taxon>Metazoa</taxon>
        <taxon>Spiralia</taxon>
        <taxon>Lophotrochozoa</taxon>
        <taxon>Mollusca</taxon>
        <taxon>Gastropoda</taxon>
        <taxon>Heterobranchia</taxon>
        <taxon>Euthyneura</taxon>
        <taxon>Panpulmonata</taxon>
        <taxon>Hygrophila</taxon>
        <taxon>Lymnaeoidea</taxon>
        <taxon>Planorbidae</taxon>
        <taxon>Biomphalaria</taxon>
    </lineage>
</organism>
<evidence type="ECO:0000256" key="2">
    <source>
        <dbReference type="ARBA" id="ARBA00017835"/>
    </source>
</evidence>
<dbReference type="OrthoDB" id="6051698at2759"/>
<evidence type="ECO:0000313" key="5">
    <source>
        <dbReference type="Proteomes" id="UP001165740"/>
    </source>
</evidence>
<evidence type="ECO:0000256" key="4">
    <source>
        <dbReference type="SAM" id="Phobius"/>
    </source>
</evidence>
<keyword evidence="5" id="KW-1185">Reference proteome</keyword>
<dbReference type="Proteomes" id="UP001165740">
    <property type="component" value="Chromosome 12"/>
</dbReference>
<keyword evidence="4" id="KW-0472">Membrane</keyword>
<dbReference type="RefSeq" id="XP_055861644.1">
    <property type="nucleotide sequence ID" value="XM_056005669.1"/>
</dbReference>
<feature type="transmembrane region" description="Helical" evidence="4">
    <location>
        <begin position="57"/>
        <end position="79"/>
    </location>
</feature>
<evidence type="ECO:0000313" key="7">
    <source>
        <dbReference type="RefSeq" id="XP_055861644.1"/>
    </source>
</evidence>
<dbReference type="InterPro" id="IPR019560">
    <property type="entry name" value="Mitochondrial_18_kDa_protein"/>
</dbReference>
<dbReference type="GeneID" id="129921994"/>
<reference evidence="6 7" key="1">
    <citation type="submission" date="2025-04" db="UniProtKB">
        <authorList>
            <consortium name="RefSeq"/>
        </authorList>
    </citation>
    <scope>IDENTIFICATION</scope>
</reference>
<comment type="similarity">
    <text evidence="1">Belongs to the MTFP1 family.</text>
</comment>
<accession>A0A9W2YFW8</accession>
<dbReference type="GO" id="GO:0000266">
    <property type="term" value="P:mitochondrial fission"/>
    <property type="evidence" value="ECO:0007669"/>
    <property type="project" value="TreeGrafter"/>
</dbReference>
<evidence type="ECO:0000256" key="1">
    <source>
        <dbReference type="ARBA" id="ARBA00009224"/>
    </source>
</evidence>
<keyword evidence="4" id="KW-1133">Transmembrane helix</keyword>
<evidence type="ECO:0000256" key="3">
    <source>
        <dbReference type="ARBA" id="ARBA00029631"/>
    </source>
</evidence>
<sequence>MDGFRIFPVRHIGHTWAINEALIEIILPEHINFCYVVTGIYVVSHAVWNGFRAPENGIIRIADTFLFDGFASVILPTLLTSSVYRLSRRAFQGIAPRTFSVYFSTGLTMLALFSLCDYIDEFVDSILDVTVRTAMAVTETVV</sequence>
<keyword evidence="4" id="KW-0812">Transmembrane</keyword>
<dbReference type="AlphaFoldDB" id="A0A9W2YFW8"/>